<reference evidence="8" key="1">
    <citation type="submission" date="2022-10" db="EMBL/GenBank/DDBJ databases">
        <title>Luteolibacter sp. GHJ8, whole genome shotgun sequencing project.</title>
        <authorList>
            <person name="Zhao G."/>
            <person name="Shen L."/>
        </authorList>
    </citation>
    <scope>NUCLEOTIDE SEQUENCE</scope>
    <source>
        <strain evidence="8">GHJ8</strain>
    </source>
</reference>
<evidence type="ECO:0000256" key="3">
    <source>
        <dbReference type="ARBA" id="ARBA00022490"/>
    </source>
</evidence>
<dbReference type="PROSITE" id="PS50194">
    <property type="entry name" value="FILAMIN_REPEAT"/>
    <property type="match status" value="1"/>
</dbReference>
<evidence type="ECO:0000256" key="1">
    <source>
        <dbReference type="ARBA" id="ARBA00004138"/>
    </source>
</evidence>
<dbReference type="InterPro" id="IPR053879">
    <property type="entry name" value="HYDIN_VesB_CFA65-like_Ig"/>
</dbReference>
<keyword evidence="3" id="KW-0963">Cytoplasm</keyword>
<evidence type="ECO:0000256" key="6">
    <source>
        <dbReference type="SAM" id="SignalP"/>
    </source>
</evidence>
<gene>
    <name evidence="8" type="ORF">OJ996_24445</name>
</gene>
<keyword evidence="4" id="KW-0969">Cilium</keyword>
<sequence>MKRAAKAIFLAAVAILHAGAPVAEAAIQHVQLPNASGNSNNWFFFPDQNGQPRVVTKGNQNNSLVPLQVLEATPPTWTLSSSETVAASSLGTFVPTGTGTGKLVAAHIDGTRSINVVDFVAGEPVGLETAVSNISTNLHFGNLSAAVDSAGFLHIVYTLGAGPGATSCTLVYVRRNVSTGDWAKHEVNIPARVLGTSVLAPTTSSAVLYFSTSALHRCTLDSFGNGQPLMTNFSILHVPAQGIVSGAIKATRVSGEDRILYFYSTGSTTWQFARMEFTSSSNFAPVDIQDVAAVSGSVALPISIHVSNGANGKEHIAWYDLRSRRIHYLAPGSGSDGIPYSASQPVTLQNQPAGVPDSDLQGLHIRTSDGVPFFLYRRTTTAGYVAFEGENIPAPEIALVSPSNTNINDNGSHGFGSIVTGQETSLTFTIKNIGETTLSGLVPTIVASGSSGDFSITDMPDTSIAPGGSSTFTVRFAPSANGKRTVKIQIPNNDLDENPFDLNLTGTGVPPQIPEISLSQGKLVLTDGVSEADFGSVLRGSNKTVVFTISNVGLASLTGVTATIDGANPGDFTITKVPLTTVAGRKKTTVSVAFTPAALGNRTAFLRIASNDADENPFDLVIKGVGTGPEVGVEQPAGTDLTDNASQRDFGSADINATVPLTFTVRNTGNIDLKSIGVKFIGGFPKDFLLTAKPPKVLAPGASATFTVTFKPKAAGLRTTTLRLTSTDADEKFFEVALQGTGNAAAAALALSRTLPEGSDHPILAAITAAGLKGDAAAVDAIAHQDGVENLLKYAFNLDLSGPDCRTLIAGTGTAGLPVVTATAADGSTVLRFEYIRRTGAGLVYQPKFSADLSTWSAPGTSPTVVAIDAGWERVTYDLPASGPRFAVVEVGFATE</sequence>
<feature type="domain" description="HYDIN/VesB/CFA65-like Ig-like" evidence="7">
    <location>
        <begin position="531"/>
        <end position="624"/>
    </location>
</feature>
<comment type="caution">
    <text evidence="8">The sequence shown here is derived from an EMBL/GenBank/DDBJ whole genome shotgun (WGS) entry which is preliminary data.</text>
</comment>
<dbReference type="PANTHER" id="PTHR37833:SF1">
    <property type="entry name" value="SIGNAL PEPTIDE PROTEIN"/>
    <property type="match status" value="1"/>
</dbReference>
<dbReference type="InterPro" id="IPR013783">
    <property type="entry name" value="Ig-like_fold"/>
</dbReference>
<feature type="domain" description="HYDIN/VesB/CFA65-like Ig-like" evidence="7">
    <location>
        <begin position="646"/>
        <end position="732"/>
    </location>
</feature>
<dbReference type="Pfam" id="PF22544">
    <property type="entry name" value="HYDIN_VesB_CFA65-like_Ig"/>
    <property type="match status" value="3"/>
</dbReference>
<evidence type="ECO:0000256" key="4">
    <source>
        <dbReference type="ARBA" id="ARBA00023069"/>
    </source>
</evidence>
<proteinExistence type="predicted"/>
<accession>A0ABT3GC08</accession>
<dbReference type="Proteomes" id="UP001165653">
    <property type="component" value="Unassembled WGS sequence"/>
</dbReference>
<organism evidence="8 9">
    <name type="scientific">Luteolibacter rhizosphaerae</name>
    <dbReference type="NCBI Taxonomy" id="2989719"/>
    <lineage>
        <taxon>Bacteria</taxon>
        <taxon>Pseudomonadati</taxon>
        <taxon>Verrucomicrobiota</taxon>
        <taxon>Verrucomicrobiia</taxon>
        <taxon>Verrucomicrobiales</taxon>
        <taxon>Verrucomicrobiaceae</taxon>
        <taxon>Luteolibacter</taxon>
    </lineage>
</organism>
<evidence type="ECO:0000313" key="9">
    <source>
        <dbReference type="Proteomes" id="UP001165653"/>
    </source>
</evidence>
<dbReference type="PANTHER" id="PTHR37833">
    <property type="entry name" value="LIPOPROTEIN-RELATED"/>
    <property type="match status" value="1"/>
</dbReference>
<evidence type="ECO:0000259" key="7">
    <source>
        <dbReference type="Pfam" id="PF22544"/>
    </source>
</evidence>
<feature type="domain" description="HYDIN/VesB/CFA65-like Ig-like" evidence="7">
    <location>
        <begin position="413"/>
        <end position="506"/>
    </location>
</feature>
<dbReference type="RefSeq" id="WP_264516354.1">
    <property type="nucleotide sequence ID" value="NZ_JAPDDR010000018.1"/>
</dbReference>
<feature type="chain" id="PRO_5045681723" evidence="6">
    <location>
        <begin position="26"/>
        <end position="896"/>
    </location>
</feature>
<evidence type="ECO:0000313" key="8">
    <source>
        <dbReference type="EMBL" id="MCW1916760.1"/>
    </source>
</evidence>
<dbReference type="InterPro" id="IPR017868">
    <property type="entry name" value="Filamin/ABP280_repeat-like"/>
</dbReference>
<dbReference type="NCBIfam" id="NF012200">
    <property type="entry name" value="choice_anch_D"/>
    <property type="match status" value="3"/>
</dbReference>
<comment type="subcellular location">
    <subcellularLocation>
        <location evidence="1">Cell projection</location>
        <location evidence="1">Cilium</location>
    </subcellularLocation>
    <subcellularLocation>
        <location evidence="2">Cytoplasm</location>
    </subcellularLocation>
</comment>
<keyword evidence="6" id="KW-0732">Signal</keyword>
<dbReference type="Gene3D" id="2.60.40.10">
    <property type="entry name" value="Immunoglobulins"/>
    <property type="match status" value="3"/>
</dbReference>
<protein>
    <submittedName>
        <fullName evidence="8">Choice-of-anchor D domain-containing protein</fullName>
    </submittedName>
</protein>
<dbReference type="EMBL" id="JAPDDR010000018">
    <property type="protein sequence ID" value="MCW1916760.1"/>
    <property type="molecule type" value="Genomic_DNA"/>
</dbReference>
<evidence type="ECO:0000256" key="2">
    <source>
        <dbReference type="ARBA" id="ARBA00004496"/>
    </source>
</evidence>
<name>A0ABT3GC08_9BACT</name>
<feature type="signal peptide" evidence="6">
    <location>
        <begin position="1"/>
        <end position="25"/>
    </location>
</feature>
<evidence type="ECO:0000256" key="5">
    <source>
        <dbReference type="ARBA" id="ARBA00023273"/>
    </source>
</evidence>
<keyword evidence="5" id="KW-0966">Cell projection</keyword>
<keyword evidence="9" id="KW-1185">Reference proteome</keyword>